<dbReference type="Gramene" id="Pp3c23_6540V3.3">
    <property type="protein sequence ID" value="Pp3c23_6540V3.3"/>
    <property type="gene ID" value="Pp3c23_6540"/>
</dbReference>
<name>A0A7I4CSH1_PHYPA</name>
<proteinExistence type="inferred from homology"/>
<sequence>MRRTIEEMVGDVWIWVLITMVVAVIVGVGIDKKTKRGLKLPPGPPAWPVVGCLASLPAGHPPEVMFAKLAEKHGELMLLWLGSKPYVVASSARMAMEFLKRHDQEFANRPMSVVREYVSFKGNSIISMSASDPKYQRLRRTFVMELLSPKKIAATRDLRKDQVLKMLRAIREDLDAKHEANFTEAVLTLGMSLSIGLLFGRDYGGKVFSEEIQTLVLTFKTMVKYLSMINISDLIPSLRWLDLQGIERGLGLGEVQLRKSIMALIEQKRLDKIRLSSDEIESGACQRDILSKLLSLEGEDRLDDDQLMGVVFALMLAGSDSISRGVGRAMQELLKQPLLHQRALDELDEVVGRRRLVEESDISSLPLINNIIKETLRLHPPAQLLIPHGNVEQCEVAGYHIPARSTVLVNLYALSRDPSFWNSPLEFAPDRFVDSNLTVQGSDFHYIPFGYGRRGCPGLNLGMITVQYALALCLQCILWRLPAGATISETYIDWKNSPDLIVDGDLRVDLHLLEGL</sequence>
<dbReference type="Pfam" id="PF00067">
    <property type="entry name" value="p450"/>
    <property type="match status" value="1"/>
</dbReference>
<dbReference type="PANTHER" id="PTHR47944">
    <property type="entry name" value="CYTOCHROME P450 98A9"/>
    <property type="match status" value="1"/>
</dbReference>
<evidence type="ECO:0000313" key="15">
    <source>
        <dbReference type="Proteomes" id="UP000006727"/>
    </source>
</evidence>
<dbReference type="InterPro" id="IPR002401">
    <property type="entry name" value="Cyt_P450_E_grp-I"/>
</dbReference>
<feature type="binding site" description="axial binding residue" evidence="11">
    <location>
        <position position="456"/>
    </location>
    <ligand>
        <name>heme</name>
        <dbReference type="ChEBI" id="CHEBI:30413"/>
    </ligand>
    <ligandPart>
        <name>Fe</name>
        <dbReference type="ChEBI" id="CHEBI:18248"/>
    </ligandPart>
</feature>
<keyword evidence="9 11" id="KW-0408">Iron</keyword>
<reference evidence="14 15" key="2">
    <citation type="journal article" date="2018" name="Plant J.">
        <title>The Physcomitrella patens chromosome-scale assembly reveals moss genome structure and evolution.</title>
        <authorList>
            <person name="Lang D."/>
            <person name="Ullrich K.K."/>
            <person name="Murat F."/>
            <person name="Fuchs J."/>
            <person name="Jenkins J."/>
            <person name="Haas F.B."/>
            <person name="Piednoel M."/>
            <person name="Gundlach H."/>
            <person name="Van Bel M."/>
            <person name="Meyberg R."/>
            <person name="Vives C."/>
            <person name="Morata J."/>
            <person name="Symeonidi A."/>
            <person name="Hiss M."/>
            <person name="Muchero W."/>
            <person name="Kamisugi Y."/>
            <person name="Saleh O."/>
            <person name="Blanc G."/>
            <person name="Decker E.L."/>
            <person name="van Gessel N."/>
            <person name="Grimwood J."/>
            <person name="Hayes R.D."/>
            <person name="Graham S.W."/>
            <person name="Gunter L.E."/>
            <person name="McDaniel S.F."/>
            <person name="Hoernstein S.N.W."/>
            <person name="Larsson A."/>
            <person name="Li F.W."/>
            <person name="Perroud P.F."/>
            <person name="Phillips J."/>
            <person name="Ranjan P."/>
            <person name="Rokshar D.S."/>
            <person name="Rothfels C.J."/>
            <person name="Schneider L."/>
            <person name="Shu S."/>
            <person name="Stevenson D.W."/>
            <person name="Thummler F."/>
            <person name="Tillich M."/>
            <person name="Villarreal Aguilar J.C."/>
            <person name="Widiez T."/>
            <person name="Wong G.K."/>
            <person name="Wymore A."/>
            <person name="Zhang Y."/>
            <person name="Zimmer A.D."/>
            <person name="Quatrano R.S."/>
            <person name="Mayer K.F.X."/>
            <person name="Goodstein D."/>
            <person name="Casacuberta J.M."/>
            <person name="Vandepoele K."/>
            <person name="Reski R."/>
            <person name="Cuming A.C."/>
            <person name="Tuskan G.A."/>
            <person name="Maumus F."/>
            <person name="Salse J."/>
            <person name="Schmutz J."/>
            <person name="Rensing S.A."/>
        </authorList>
    </citation>
    <scope>NUCLEOTIDE SEQUENCE [LARGE SCALE GENOMIC DNA]</scope>
    <source>
        <strain evidence="14 15">cv. Gransden 2004</strain>
    </source>
</reference>
<evidence type="ECO:0000256" key="6">
    <source>
        <dbReference type="ARBA" id="ARBA00022723"/>
    </source>
</evidence>
<protein>
    <recommendedName>
        <fullName evidence="16">Cytochrome P450</fullName>
    </recommendedName>
</protein>
<evidence type="ECO:0008006" key="16">
    <source>
        <dbReference type="Google" id="ProtNLM"/>
    </source>
</evidence>
<evidence type="ECO:0000256" key="3">
    <source>
        <dbReference type="ARBA" id="ARBA00010617"/>
    </source>
</evidence>
<evidence type="ECO:0000256" key="4">
    <source>
        <dbReference type="ARBA" id="ARBA00022617"/>
    </source>
</evidence>
<dbReference type="InterPro" id="IPR036396">
    <property type="entry name" value="Cyt_P450_sf"/>
</dbReference>
<dbReference type="GO" id="GO:0005506">
    <property type="term" value="F:iron ion binding"/>
    <property type="evidence" value="ECO:0007669"/>
    <property type="project" value="InterPro"/>
</dbReference>
<dbReference type="Proteomes" id="UP000006727">
    <property type="component" value="Chromosome 23"/>
</dbReference>
<gene>
    <name evidence="14" type="primary">LOC112275674</name>
</gene>
<dbReference type="EnsemblPlants" id="Pp3c23_6540V3.4">
    <property type="protein sequence ID" value="Pp3c23_6540V3.4"/>
    <property type="gene ID" value="Pp3c23_6540"/>
</dbReference>
<evidence type="ECO:0000256" key="8">
    <source>
        <dbReference type="ARBA" id="ARBA00023002"/>
    </source>
</evidence>
<accession>A0A7I4CSH1</accession>
<feature type="transmembrane region" description="Helical" evidence="13">
    <location>
        <begin position="12"/>
        <end position="30"/>
    </location>
</feature>
<comment type="cofactor">
    <cofactor evidence="1 11">
        <name>heme</name>
        <dbReference type="ChEBI" id="CHEBI:30413"/>
    </cofactor>
</comment>
<evidence type="ECO:0000313" key="14">
    <source>
        <dbReference type="EnsemblPlants" id="Pp3c23_6540V3.4"/>
    </source>
</evidence>
<dbReference type="SUPFAM" id="SSF48264">
    <property type="entry name" value="Cytochrome P450"/>
    <property type="match status" value="1"/>
</dbReference>
<dbReference type="PANTHER" id="PTHR47944:SF4">
    <property type="entry name" value="OS09G0441700 PROTEIN"/>
    <property type="match status" value="1"/>
</dbReference>
<keyword evidence="6 11" id="KW-0479">Metal-binding</keyword>
<dbReference type="PROSITE" id="PS00086">
    <property type="entry name" value="CYTOCHROME_P450"/>
    <property type="match status" value="1"/>
</dbReference>
<dbReference type="EMBL" id="ABEU02000023">
    <property type="status" value="NOT_ANNOTATED_CDS"/>
    <property type="molecule type" value="Genomic_DNA"/>
</dbReference>
<dbReference type="GO" id="GO:0004497">
    <property type="term" value="F:monooxygenase activity"/>
    <property type="evidence" value="ECO:0007669"/>
    <property type="project" value="UniProtKB-KW"/>
</dbReference>
<evidence type="ECO:0000256" key="7">
    <source>
        <dbReference type="ARBA" id="ARBA00022989"/>
    </source>
</evidence>
<dbReference type="KEGG" id="ppp:112275674"/>
<evidence type="ECO:0000256" key="5">
    <source>
        <dbReference type="ARBA" id="ARBA00022692"/>
    </source>
</evidence>
<comment type="subcellular location">
    <subcellularLocation>
        <location evidence="2">Membrane</location>
        <topology evidence="2">Single-pass membrane protein</topology>
    </subcellularLocation>
</comment>
<dbReference type="GO" id="GO:0016705">
    <property type="term" value="F:oxidoreductase activity, acting on paired donors, with incorporation or reduction of molecular oxygen"/>
    <property type="evidence" value="ECO:0007669"/>
    <property type="project" value="InterPro"/>
</dbReference>
<dbReference type="FunFam" id="1.10.630.10:FF:000097">
    <property type="entry name" value="Cytochrome P-450 19"/>
    <property type="match status" value="1"/>
</dbReference>
<evidence type="ECO:0000256" key="9">
    <source>
        <dbReference type="ARBA" id="ARBA00023004"/>
    </source>
</evidence>
<dbReference type="GO" id="GO:0044550">
    <property type="term" value="P:secondary metabolite biosynthetic process"/>
    <property type="evidence" value="ECO:0007669"/>
    <property type="project" value="UniProtKB-ARBA"/>
</dbReference>
<dbReference type="OrthoDB" id="507451at2759"/>
<reference evidence="14" key="3">
    <citation type="submission" date="2020-12" db="UniProtKB">
        <authorList>
            <consortium name="EnsemblPlants"/>
        </authorList>
    </citation>
    <scope>IDENTIFICATION</scope>
</reference>
<dbReference type="GO" id="GO:0016020">
    <property type="term" value="C:membrane"/>
    <property type="evidence" value="ECO:0007669"/>
    <property type="project" value="UniProtKB-SubCell"/>
</dbReference>
<keyword evidence="15" id="KW-1185">Reference proteome</keyword>
<comment type="similarity">
    <text evidence="3 12">Belongs to the cytochrome P450 family.</text>
</comment>
<dbReference type="Gramene" id="Pp3c23_6540V3.6">
    <property type="protein sequence ID" value="Pp3c23_6540V3.6"/>
    <property type="gene ID" value="Pp3c23_6540"/>
</dbReference>
<keyword evidence="10 13" id="KW-0472">Membrane</keyword>
<reference evidence="14 15" key="1">
    <citation type="journal article" date="2008" name="Science">
        <title>The Physcomitrella genome reveals evolutionary insights into the conquest of land by plants.</title>
        <authorList>
            <person name="Rensing S."/>
            <person name="Lang D."/>
            <person name="Zimmer A."/>
            <person name="Terry A."/>
            <person name="Salamov A."/>
            <person name="Shapiro H."/>
            <person name="Nishiyama T."/>
            <person name="Perroud P.-F."/>
            <person name="Lindquist E."/>
            <person name="Kamisugi Y."/>
            <person name="Tanahashi T."/>
            <person name="Sakakibara K."/>
            <person name="Fujita T."/>
            <person name="Oishi K."/>
            <person name="Shin-I T."/>
            <person name="Kuroki Y."/>
            <person name="Toyoda A."/>
            <person name="Suzuki Y."/>
            <person name="Hashimoto A."/>
            <person name="Yamaguchi K."/>
            <person name="Sugano A."/>
            <person name="Kohara Y."/>
            <person name="Fujiyama A."/>
            <person name="Anterola A."/>
            <person name="Aoki S."/>
            <person name="Ashton N."/>
            <person name="Barbazuk W.B."/>
            <person name="Barker E."/>
            <person name="Bennetzen J."/>
            <person name="Bezanilla M."/>
            <person name="Blankenship R."/>
            <person name="Cho S.H."/>
            <person name="Dutcher S."/>
            <person name="Estelle M."/>
            <person name="Fawcett J.A."/>
            <person name="Gundlach H."/>
            <person name="Hanada K."/>
            <person name="Heyl A."/>
            <person name="Hicks K.A."/>
            <person name="Hugh J."/>
            <person name="Lohr M."/>
            <person name="Mayer K."/>
            <person name="Melkozernov A."/>
            <person name="Murata T."/>
            <person name="Nelson D."/>
            <person name="Pils B."/>
            <person name="Prigge M."/>
            <person name="Reiss B."/>
            <person name="Renner T."/>
            <person name="Rombauts S."/>
            <person name="Rushton P."/>
            <person name="Sanderfoot A."/>
            <person name="Schween G."/>
            <person name="Shiu S.-H."/>
            <person name="Stueber K."/>
            <person name="Theodoulou F.L."/>
            <person name="Tu H."/>
            <person name="Van de Peer Y."/>
            <person name="Verrier P.J."/>
            <person name="Waters E."/>
            <person name="Wood A."/>
            <person name="Yang L."/>
            <person name="Cove D."/>
            <person name="Cuming A."/>
            <person name="Hasebe M."/>
            <person name="Lucas S."/>
            <person name="Mishler D.B."/>
            <person name="Reski R."/>
            <person name="Grigoriev I."/>
            <person name="Quatrano R.S."/>
            <person name="Boore J.L."/>
        </authorList>
    </citation>
    <scope>NUCLEOTIDE SEQUENCE [LARGE SCALE GENOMIC DNA]</scope>
    <source>
        <strain evidence="14 15">cv. Gransden 2004</strain>
    </source>
</reference>
<dbReference type="AlphaFoldDB" id="A0A7I4CSH1"/>
<dbReference type="PRINTS" id="PR00463">
    <property type="entry name" value="EP450I"/>
</dbReference>
<dbReference type="CDD" id="cd20618">
    <property type="entry name" value="CYP71_clan"/>
    <property type="match status" value="1"/>
</dbReference>
<keyword evidence="5 13" id="KW-0812">Transmembrane</keyword>
<dbReference type="RefSeq" id="XP_024362002.1">
    <property type="nucleotide sequence ID" value="XM_024506234.2"/>
</dbReference>
<keyword evidence="8 12" id="KW-0560">Oxidoreductase</keyword>
<keyword evidence="4 11" id="KW-0349">Heme</keyword>
<keyword evidence="7 13" id="KW-1133">Transmembrane helix</keyword>
<organism evidence="14 15">
    <name type="scientific">Physcomitrium patens</name>
    <name type="common">Spreading-leaved earth moss</name>
    <name type="synonym">Physcomitrella patens</name>
    <dbReference type="NCBI Taxonomy" id="3218"/>
    <lineage>
        <taxon>Eukaryota</taxon>
        <taxon>Viridiplantae</taxon>
        <taxon>Streptophyta</taxon>
        <taxon>Embryophyta</taxon>
        <taxon>Bryophyta</taxon>
        <taxon>Bryophytina</taxon>
        <taxon>Bryopsida</taxon>
        <taxon>Funariidae</taxon>
        <taxon>Funariales</taxon>
        <taxon>Funariaceae</taxon>
        <taxon>Physcomitrium</taxon>
    </lineage>
</organism>
<dbReference type="GeneID" id="112275674"/>
<dbReference type="Gramene" id="Pp3c23_6540V3.4">
    <property type="protein sequence ID" value="Pp3c23_6540V3.4"/>
    <property type="gene ID" value="Pp3c23_6540"/>
</dbReference>
<dbReference type="InterPro" id="IPR001128">
    <property type="entry name" value="Cyt_P450"/>
</dbReference>
<evidence type="ECO:0000256" key="11">
    <source>
        <dbReference type="PIRSR" id="PIRSR602401-1"/>
    </source>
</evidence>
<dbReference type="GO" id="GO:0020037">
    <property type="term" value="F:heme binding"/>
    <property type="evidence" value="ECO:0007669"/>
    <property type="project" value="InterPro"/>
</dbReference>
<evidence type="ECO:0000256" key="10">
    <source>
        <dbReference type="ARBA" id="ARBA00023136"/>
    </source>
</evidence>
<evidence type="ECO:0000256" key="2">
    <source>
        <dbReference type="ARBA" id="ARBA00004167"/>
    </source>
</evidence>
<dbReference type="InterPro" id="IPR017972">
    <property type="entry name" value="Cyt_P450_CS"/>
</dbReference>
<dbReference type="EnsemblPlants" id="Pp3c23_6540V3.6">
    <property type="protein sequence ID" value="Pp3c23_6540V3.6"/>
    <property type="gene ID" value="Pp3c23_6540"/>
</dbReference>
<keyword evidence="12" id="KW-0503">Monooxygenase</keyword>
<evidence type="ECO:0000256" key="12">
    <source>
        <dbReference type="RuleBase" id="RU000461"/>
    </source>
</evidence>
<dbReference type="Gene3D" id="1.10.630.10">
    <property type="entry name" value="Cytochrome P450"/>
    <property type="match status" value="1"/>
</dbReference>
<dbReference type="EnsemblPlants" id="Pp3c23_6540V3.3">
    <property type="protein sequence ID" value="Pp3c23_6540V3.3"/>
    <property type="gene ID" value="Pp3c23_6540"/>
</dbReference>
<evidence type="ECO:0000256" key="1">
    <source>
        <dbReference type="ARBA" id="ARBA00001971"/>
    </source>
</evidence>
<dbReference type="PRINTS" id="PR00385">
    <property type="entry name" value="P450"/>
</dbReference>
<evidence type="ECO:0000256" key="13">
    <source>
        <dbReference type="SAM" id="Phobius"/>
    </source>
</evidence>